<name>A0ABP0MKQ8_9DINO</name>
<proteinExistence type="predicted"/>
<organism evidence="1 2">
    <name type="scientific">Durusdinium trenchii</name>
    <dbReference type="NCBI Taxonomy" id="1381693"/>
    <lineage>
        <taxon>Eukaryota</taxon>
        <taxon>Sar</taxon>
        <taxon>Alveolata</taxon>
        <taxon>Dinophyceae</taxon>
        <taxon>Suessiales</taxon>
        <taxon>Symbiodiniaceae</taxon>
        <taxon>Durusdinium</taxon>
    </lineage>
</organism>
<protein>
    <recommendedName>
        <fullName evidence="3">ATP-dependent DNA helicase</fullName>
    </recommendedName>
</protein>
<comment type="caution">
    <text evidence="1">The sequence shown here is derived from an EMBL/GenBank/DDBJ whole genome shotgun (WGS) entry which is preliminary data.</text>
</comment>
<dbReference type="EMBL" id="CAXAMN010018213">
    <property type="protein sequence ID" value="CAK9052060.1"/>
    <property type="molecule type" value="Genomic_DNA"/>
</dbReference>
<evidence type="ECO:0000313" key="2">
    <source>
        <dbReference type="Proteomes" id="UP001642484"/>
    </source>
</evidence>
<sequence>MWSSIGGAKNASGLALREALANKPFSPEMWKTKHLALVDLQKQIGWPSVFITISPYEWSMPYHSSVEDELQKTLAARLQAPATETLHITHILTQAVKGLLLGANDGMKPQREHVFAGHHGVADGAGVRHWVARLEFQDGKRKRGSARPAQFYHGSGRVHVHLLVWLRDLPALDLPAQIAAELPGADAPEMSDLVRGSQLDWESSGWPRREEPSDVKGNLLRLRHPQDAHAAHCRAYVVDVLQSLRCHVDVLASDGRALLLKYCASYLPKFSDSFAQELLNDQATDFVVTRRVLSDYHPHQPEMVLQLAAQQHPQFLSHGFVKKFIVPLPWEKEMPQVVQDYMSSPWRSSSMSLLEYLRRVGAGGQIQQRYRRLHKLRKIDAPLEEWINSLPAEGEILVAAIAASRTTDRYCGQWLLLNVPFRALDDLWDERAARVPAALKFLTLCLLKRPGFWKAPQALRAELELEASTELYIENFQALLASRIELAEAFLSGELNVDESGPSLLSRPALSGMQASAPQLALASDQDFVVVAARRAVDKALQARWPEEEDMDAPAWLSWVARAPATATPVLAVLGPAGSGKSAAVEVAVQAAVGRGAHVGIACPTGMLASSYRAFKIETLDMMEPYDMVVVDEVGQLSKDTFDRLLALRDAAGRRTALIFVGDFAQLRGMDPSTALDSDRWVEVTKLHLHTMRRCKCAELRWKLELLRSASPTSKQLRRLLRTHRAPQGVPPADPAGQPTLEDIQQILQETPHTLFVTYTRAAAQLLNDLAAQAHFEGKPALGTVPGDPEANASNYRAGAMVHADPYPLQLFVHMRVTITKNEDKEHSFVNGMGAWVRRLRRSGVEVVTDTGEVILIHPVTRDYLLEDGEGTRERRTAYPLRPGYCTNLHKVQGATLQHMTLWLNTPFVPGAGYVALSRAQHDRDWRYIGNLQRRHFAACHAAAAIAATSDSAEKKRADTPHSIRDKRAVPSGMVRTCEGFIEGGASRPCVFNSTRVGRAAQTSKAFSRCVFCDLGRLEDILEKPGMRSNIAARLRAFKVQDLEVFHVALARLGEVTADAAELEALADAMPDCALGRPPRKRPAASAGAELVSRAGYRGRAGVFCRVDRGCSSAAFQLETYRFPRTDPIAKDMDAAAAAQSFRTLWAAFCLHSQVAAVLDRIVASLEALEAVLAVEMSPLWAPLRPALRATLGRVRTMQRYLDLLRRRLDLGVERWLRLMLDRGYPLPALAADPPDPAAEED</sequence>
<dbReference type="InterPro" id="IPR027417">
    <property type="entry name" value="P-loop_NTPase"/>
</dbReference>
<evidence type="ECO:0000313" key="1">
    <source>
        <dbReference type="EMBL" id="CAK9052060.1"/>
    </source>
</evidence>
<evidence type="ECO:0008006" key="3">
    <source>
        <dbReference type="Google" id="ProtNLM"/>
    </source>
</evidence>
<keyword evidence="2" id="KW-1185">Reference proteome</keyword>
<dbReference type="SUPFAM" id="SSF52540">
    <property type="entry name" value="P-loop containing nucleoside triphosphate hydrolases"/>
    <property type="match status" value="2"/>
</dbReference>
<accession>A0ABP0MKQ8</accession>
<dbReference type="Pfam" id="PF13604">
    <property type="entry name" value="AAA_30"/>
    <property type="match status" value="1"/>
</dbReference>
<dbReference type="Gene3D" id="3.40.50.300">
    <property type="entry name" value="P-loop containing nucleotide triphosphate hydrolases"/>
    <property type="match status" value="1"/>
</dbReference>
<gene>
    <name evidence="1" type="ORF">CCMP2556_LOCUS26311</name>
</gene>
<reference evidence="1 2" key="1">
    <citation type="submission" date="2024-02" db="EMBL/GenBank/DDBJ databases">
        <authorList>
            <person name="Chen Y."/>
            <person name="Shah S."/>
            <person name="Dougan E. K."/>
            <person name="Thang M."/>
            <person name="Chan C."/>
        </authorList>
    </citation>
    <scope>NUCLEOTIDE SEQUENCE [LARGE SCALE GENOMIC DNA]</scope>
</reference>
<dbReference type="Proteomes" id="UP001642484">
    <property type="component" value="Unassembled WGS sequence"/>
</dbReference>